<evidence type="ECO:0000313" key="1">
    <source>
        <dbReference type="EnsemblMetazoa" id="Aqu2.1.06897_001"/>
    </source>
</evidence>
<dbReference type="InParanoid" id="A0A1X7SXL2"/>
<dbReference type="EnsemblMetazoa" id="Aqu2.1.06897_001">
    <property type="protein sequence ID" value="Aqu2.1.06897_001"/>
    <property type="gene ID" value="Aqu2.1.06897"/>
</dbReference>
<organism evidence="1">
    <name type="scientific">Amphimedon queenslandica</name>
    <name type="common">Sponge</name>
    <dbReference type="NCBI Taxonomy" id="400682"/>
    <lineage>
        <taxon>Eukaryota</taxon>
        <taxon>Metazoa</taxon>
        <taxon>Porifera</taxon>
        <taxon>Demospongiae</taxon>
        <taxon>Heteroscleromorpha</taxon>
        <taxon>Haplosclerida</taxon>
        <taxon>Niphatidae</taxon>
        <taxon>Amphimedon</taxon>
    </lineage>
</organism>
<sequence length="19" mass="2176">LTSLSFESLFVFVLDVLVF</sequence>
<proteinExistence type="predicted"/>
<name>A0A1X7SXL2_AMPQE</name>
<protein>
    <submittedName>
        <fullName evidence="1">Uncharacterized protein</fullName>
    </submittedName>
</protein>
<reference evidence="1" key="1">
    <citation type="submission" date="2017-05" db="UniProtKB">
        <authorList>
            <consortium name="EnsemblMetazoa"/>
        </authorList>
    </citation>
    <scope>IDENTIFICATION</scope>
</reference>
<dbReference type="AlphaFoldDB" id="A0A1X7SXL2"/>
<accession>A0A1X7SXL2</accession>